<dbReference type="SUPFAM" id="SSF56300">
    <property type="entry name" value="Metallo-dependent phosphatases"/>
    <property type="match status" value="1"/>
</dbReference>
<comment type="similarity">
    <text evidence="2">Belongs to the 5'-nucleotidase family.</text>
</comment>
<dbReference type="Pfam" id="PF02872">
    <property type="entry name" value="5_nucleotid_C"/>
    <property type="match status" value="1"/>
</dbReference>
<name>A0ABT9PJ62_9ACTO</name>
<dbReference type="PROSITE" id="PS00786">
    <property type="entry name" value="5_NUCLEOTIDASE_2"/>
    <property type="match status" value="1"/>
</dbReference>
<proteinExistence type="inferred from homology"/>
<dbReference type="Gene3D" id="3.60.21.10">
    <property type="match status" value="1"/>
</dbReference>
<sequence length="689" mass="73543">MKKTAISILAASLLFLSPAAASATETTGCEEQTLTILATTDLHGTALNYDYFTGKPFTDAKADQRNRTRGLELLAPAIADVRAEKGKDSVVLLDNGDANQGSPLNIVYHADRTADSVDPIASVFNYLGYDAGVVGNHEFNYGHLDKDGVKGDLNQYRDSLNMPLLGANVIDKASGKPYLTPYTMIDKKVAGKDVKVGVIGVVTPGVRIWDRNSTQDLQFQDAVEAVKAWVPTVREAGADVVVVLAHTGMDAKGYAWNPADLTENVAASIATQTEGVDVVVAGHSHVTDNAETFLTNAAGKSVLVTQPGYHARSVSKVEVPIAFDGEEPTVVNTETCKASASPLYASNYLGREDAGVREAVEPWHSKTVAWVSTVVAQATDDMTAERARYEDTPIVDFINLVQRETVAKALEGTQYAGIPVLSQASPFSASARFTKGDVTIADMAGLYTFDNTLLGVEMTGAQIKDYLEWSARYYAQQPEGATIEDWSTVINALYEGQTRGIPDYSYDMLAGVNYHINISKPVGERIEGLSYPDGRAVGDEDRFILAVNNYRQSGGSFYPHVSTAKVVYDEQQAIRELMIAWGEEHGVIDPAKIFTLNWTVGTSSASAPGINPGGEDGEGGEPGPTPGQEPGGSDKAPSGGERPDASQPAPDQQQNTRQKLPMTGASVQVIAMVAGALLVGGVALRRRCA</sequence>
<feature type="region of interest" description="Disordered" evidence="3">
    <location>
        <begin position="605"/>
        <end position="661"/>
    </location>
</feature>
<dbReference type="EC" id="3.1.4.16" evidence="7"/>
<feature type="domain" description="5'-Nucleotidase C-terminal" evidence="6">
    <location>
        <begin position="374"/>
        <end position="561"/>
    </location>
</feature>
<organism evidence="7 8">
    <name type="scientific">Trueperella abortisuis</name>
    <dbReference type="NCBI Taxonomy" id="445930"/>
    <lineage>
        <taxon>Bacteria</taxon>
        <taxon>Bacillati</taxon>
        <taxon>Actinomycetota</taxon>
        <taxon>Actinomycetes</taxon>
        <taxon>Actinomycetales</taxon>
        <taxon>Actinomycetaceae</taxon>
        <taxon>Trueperella</taxon>
    </lineage>
</organism>
<feature type="transmembrane region" description="Helical" evidence="4">
    <location>
        <begin position="665"/>
        <end position="684"/>
    </location>
</feature>
<feature type="chain" id="PRO_5044999835" evidence="2">
    <location>
        <begin position="24"/>
        <end position="689"/>
    </location>
</feature>
<dbReference type="PANTHER" id="PTHR11575">
    <property type="entry name" value="5'-NUCLEOTIDASE-RELATED"/>
    <property type="match status" value="1"/>
</dbReference>
<comment type="caution">
    <text evidence="7">The sequence shown here is derived from an EMBL/GenBank/DDBJ whole genome shotgun (WGS) entry which is preliminary data.</text>
</comment>
<dbReference type="Proteomes" id="UP001230145">
    <property type="component" value="Unassembled WGS sequence"/>
</dbReference>
<gene>
    <name evidence="7" type="ORF">J2S45_001432</name>
</gene>
<dbReference type="InterPro" id="IPR006179">
    <property type="entry name" value="5_nucleotidase/apyrase"/>
</dbReference>
<keyword evidence="1 2" id="KW-0732">Signal</keyword>
<dbReference type="PRINTS" id="PR01607">
    <property type="entry name" value="APYRASEFAMLY"/>
</dbReference>
<dbReference type="SUPFAM" id="SSF55816">
    <property type="entry name" value="5'-nucleotidase (syn. UDP-sugar hydrolase), C-terminal domain"/>
    <property type="match status" value="1"/>
</dbReference>
<evidence type="ECO:0000259" key="5">
    <source>
        <dbReference type="Pfam" id="PF00149"/>
    </source>
</evidence>
<evidence type="ECO:0000256" key="4">
    <source>
        <dbReference type="SAM" id="Phobius"/>
    </source>
</evidence>
<feature type="compositionally biased region" description="Low complexity" evidence="3">
    <location>
        <begin position="645"/>
        <end position="654"/>
    </location>
</feature>
<dbReference type="GO" id="GO:0008254">
    <property type="term" value="F:3'-nucleotidase activity"/>
    <property type="evidence" value="ECO:0007669"/>
    <property type="project" value="UniProtKB-EC"/>
</dbReference>
<dbReference type="EMBL" id="JAUSQL010000001">
    <property type="protein sequence ID" value="MDP9832753.1"/>
    <property type="molecule type" value="Genomic_DNA"/>
</dbReference>
<dbReference type="InterPro" id="IPR036907">
    <property type="entry name" value="5'-Nucleotdase_C_sf"/>
</dbReference>
<dbReference type="InterPro" id="IPR008334">
    <property type="entry name" value="5'-Nucleotdase_C"/>
</dbReference>
<keyword evidence="2 7" id="KW-0378">Hydrolase</keyword>
<keyword evidence="4" id="KW-1133">Transmembrane helix</keyword>
<feature type="signal peptide" evidence="2">
    <location>
        <begin position="1"/>
        <end position="23"/>
    </location>
</feature>
<reference evidence="7 8" key="1">
    <citation type="submission" date="2023-07" db="EMBL/GenBank/DDBJ databases">
        <title>Sequencing the genomes of 1000 actinobacteria strains.</title>
        <authorList>
            <person name="Klenk H.-P."/>
        </authorList>
    </citation>
    <scope>NUCLEOTIDE SEQUENCE [LARGE SCALE GENOMIC DNA]</scope>
    <source>
        <strain evidence="7 8">DSM 19515</strain>
    </source>
</reference>
<evidence type="ECO:0000256" key="2">
    <source>
        <dbReference type="RuleBase" id="RU362119"/>
    </source>
</evidence>
<dbReference type="Pfam" id="PF00149">
    <property type="entry name" value="Metallophos"/>
    <property type="match status" value="1"/>
</dbReference>
<dbReference type="InterPro" id="IPR029052">
    <property type="entry name" value="Metallo-depent_PP-like"/>
</dbReference>
<keyword evidence="8" id="KW-1185">Reference proteome</keyword>
<keyword evidence="4" id="KW-0812">Transmembrane</keyword>
<dbReference type="PANTHER" id="PTHR11575:SF6">
    <property type="entry name" value="2',3'-CYCLIC-NUCLEOTIDE 2'-PHOSPHODIESTERASE_3'-NUCLEOTIDASE"/>
    <property type="match status" value="1"/>
</dbReference>
<evidence type="ECO:0000256" key="3">
    <source>
        <dbReference type="SAM" id="MobiDB-lite"/>
    </source>
</evidence>
<evidence type="ECO:0000313" key="8">
    <source>
        <dbReference type="Proteomes" id="UP001230145"/>
    </source>
</evidence>
<evidence type="ECO:0000256" key="1">
    <source>
        <dbReference type="ARBA" id="ARBA00022729"/>
    </source>
</evidence>
<dbReference type="InterPro" id="IPR004843">
    <property type="entry name" value="Calcineurin-like_PHP"/>
</dbReference>
<evidence type="ECO:0000313" key="7">
    <source>
        <dbReference type="EMBL" id="MDP9832753.1"/>
    </source>
</evidence>
<dbReference type="RefSeq" id="WP_307634982.1">
    <property type="nucleotide sequence ID" value="NZ_JAUSQL010000001.1"/>
</dbReference>
<dbReference type="GO" id="GO:0008663">
    <property type="term" value="F:2',3'-cyclic-nucleotide 2'-phosphodiesterase activity"/>
    <property type="evidence" value="ECO:0007669"/>
    <property type="project" value="UniProtKB-EC"/>
</dbReference>
<feature type="domain" description="Calcineurin-like phosphoesterase" evidence="5">
    <location>
        <begin position="35"/>
        <end position="286"/>
    </location>
</feature>
<protein>
    <submittedName>
        <fullName evidence="7">2',3'-cyclic-nucleotide 2'-phosphodiesterase/3'-nucleotidase</fullName>
        <ecNumber evidence="7">3.1.3.6</ecNumber>
        <ecNumber evidence="7">3.1.4.16</ecNumber>
    </submittedName>
</protein>
<accession>A0ABT9PJ62</accession>
<dbReference type="Gene3D" id="3.90.780.10">
    <property type="entry name" value="5'-Nucleotidase, C-terminal domain"/>
    <property type="match status" value="1"/>
</dbReference>
<dbReference type="EC" id="3.1.3.6" evidence="7"/>
<keyword evidence="2" id="KW-0547">Nucleotide-binding</keyword>
<dbReference type="InterPro" id="IPR006146">
    <property type="entry name" value="5'-Nucleotdase_CS"/>
</dbReference>
<evidence type="ECO:0000259" key="6">
    <source>
        <dbReference type="Pfam" id="PF02872"/>
    </source>
</evidence>
<keyword evidence="4" id="KW-0472">Membrane</keyword>